<comment type="caution">
    <text evidence="2">The sequence shown here is derived from an EMBL/GenBank/DDBJ whole genome shotgun (WGS) entry which is preliminary data.</text>
</comment>
<sequence>MTKFKKRILLCALFGVLSSVVAQAAPIGGEADEYSPATVWTPPKGDDFSGWRTCTGNQACLIDYLKKSGASRQAIAFLEADNDGGYLSSFKEMGRVDLGVVTYPGRANTNEAYVLLNGVPPLVTTELIDSVDISRARGYSALKKKYRALEMWGAGARFVSAADTRGHGQRFVFAYELVDGCHACGTQHVAHVAFDFDRAGRFKGTKLIKLTRDAR</sequence>
<gene>
    <name evidence="2" type="ORF">WS72_26245</name>
</gene>
<keyword evidence="3" id="KW-1185">Reference proteome</keyword>
<protein>
    <submittedName>
        <fullName evidence="2">Uncharacterized protein</fullName>
    </submittedName>
</protein>
<organism evidence="2 3">
    <name type="scientific">Burkholderia savannae</name>
    <dbReference type="NCBI Taxonomy" id="1637837"/>
    <lineage>
        <taxon>Bacteria</taxon>
        <taxon>Pseudomonadati</taxon>
        <taxon>Pseudomonadota</taxon>
        <taxon>Betaproteobacteria</taxon>
        <taxon>Burkholderiales</taxon>
        <taxon>Burkholderiaceae</taxon>
        <taxon>Burkholderia</taxon>
        <taxon>pseudomallei group</taxon>
    </lineage>
</organism>
<reference evidence="2 3" key="1">
    <citation type="submission" date="2015-11" db="EMBL/GenBank/DDBJ databases">
        <authorList>
            <person name="Sahl J."/>
            <person name="Wagner D."/>
            <person name="Keim P."/>
        </authorList>
    </citation>
    <scope>NUCLEOTIDE SEQUENCE [LARGE SCALE GENOMIC DNA]</scope>
    <source>
        <strain evidence="2 3">BDU18</strain>
    </source>
</reference>
<feature type="chain" id="PRO_5046854648" evidence="1">
    <location>
        <begin position="25"/>
        <end position="215"/>
    </location>
</feature>
<evidence type="ECO:0000313" key="3">
    <source>
        <dbReference type="Proteomes" id="UP000070255"/>
    </source>
</evidence>
<dbReference type="Proteomes" id="UP000070255">
    <property type="component" value="Unassembled WGS sequence"/>
</dbReference>
<feature type="signal peptide" evidence="1">
    <location>
        <begin position="1"/>
        <end position="24"/>
    </location>
</feature>
<evidence type="ECO:0000313" key="2">
    <source>
        <dbReference type="EMBL" id="KWZ38356.1"/>
    </source>
</evidence>
<keyword evidence="1" id="KW-0732">Signal</keyword>
<accession>A0ABR5T5K7</accession>
<name>A0ABR5T5K7_9BURK</name>
<evidence type="ECO:0000256" key="1">
    <source>
        <dbReference type="SAM" id="SignalP"/>
    </source>
</evidence>
<dbReference type="EMBL" id="LNJQ01000004">
    <property type="protein sequence ID" value="KWZ38356.1"/>
    <property type="molecule type" value="Genomic_DNA"/>
</dbReference>
<proteinExistence type="predicted"/>
<dbReference type="RefSeq" id="WP_060356558.1">
    <property type="nucleotide sequence ID" value="NZ_LNJQ01000004.1"/>
</dbReference>